<feature type="compositionally biased region" description="Basic and acidic residues" evidence="1">
    <location>
        <begin position="817"/>
        <end position="869"/>
    </location>
</feature>
<evidence type="ECO:0000313" key="2">
    <source>
        <dbReference type="Ensembl" id="ENSACDP00005002355.1"/>
    </source>
</evidence>
<reference evidence="2" key="2">
    <citation type="submission" date="2025-09" db="UniProtKB">
        <authorList>
            <consortium name="Ensembl"/>
        </authorList>
    </citation>
    <scope>IDENTIFICATION</scope>
</reference>
<evidence type="ECO:0000313" key="3">
    <source>
        <dbReference type="Proteomes" id="UP000694521"/>
    </source>
</evidence>
<reference evidence="2" key="1">
    <citation type="submission" date="2025-08" db="UniProtKB">
        <authorList>
            <consortium name="Ensembl"/>
        </authorList>
    </citation>
    <scope>IDENTIFICATION</scope>
</reference>
<feature type="region of interest" description="Disordered" evidence="1">
    <location>
        <begin position="810"/>
        <end position="901"/>
    </location>
</feature>
<gene>
    <name evidence="2" type="primary">MYCBPAP</name>
</gene>
<dbReference type="InterPro" id="IPR013783">
    <property type="entry name" value="Ig-like_fold"/>
</dbReference>
<keyword evidence="3" id="KW-1185">Reference proteome</keyword>
<evidence type="ECO:0000256" key="1">
    <source>
        <dbReference type="SAM" id="MobiDB-lite"/>
    </source>
</evidence>
<proteinExistence type="predicted"/>
<dbReference type="Proteomes" id="UP000694521">
    <property type="component" value="Unplaced"/>
</dbReference>
<dbReference type="InterPro" id="IPR032707">
    <property type="entry name" value="MYCBPAP"/>
</dbReference>
<protein>
    <submittedName>
        <fullName evidence="2">MYCBP associated protein</fullName>
    </submittedName>
</protein>
<dbReference type="PANTHER" id="PTHR48421:SF1">
    <property type="entry name" value="MYCBP-ASSOCIATED PROTEIN"/>
    <property type="match status" value="1"/>
</dbReference>
<dbReference type="Ensembl" id="ENSACDT00005002792.1">
    <property type="protein sequence ID" value="ENSACDP00005002355.1"/>
    <property type="gene ID" value="ENSACDG00005001636.1"/>
</dbReference>
<dbReference type="Pfam" id="PF14646">
    <property type="entry name" value="MYCBPAP"/>
    <property type="match status" value="1"/>
</dbReference>
<organism evidence="2 3">
    <name type="scientific">Anser cygnoides</name>
    <name type="common">Swan goose</name>
    <dbReference type="NCBI Taxonomy" id="8845"/>
    <lineage>
        <taxon>Eukaryota</taxon>
        <taxon>Metazoa</taxon>
        <taxon>Chordata</taxon>
        <taxon>Craniata</taxon>
        <taxon>Vertebrata</taxon>
        <taxon>Euteleostomi</taxon>
        <taxon>Archelosauria</taxon>
        <taxon>Archosauria</taxon>
        <taxon>Dinosauria</taxon>
        <taxon>Saurischia</taxon>
        <taxon>Theropoda</taxon>
        <taxon>Coelurosauria</taxon>
        <taxon>Aves</taxon>
        <taxon>Neognathae</taxon>
        <taxon>Galloanserae</taxon>
        <taxon>Anseriformes</taxon>
        <taxon>Anatidae</taxon>
        <taxon>Anserinae</taxon>
        <taxon>Anser</taxon>
    </lineage>
</organism>
<name>A0A8B9IEF9_ANSCY</name>
<dbReference type="Gene3D" id="2.60.40.10">
    <property type="entry name" value="Immunoglobulins"/>
    <property type="match status" value="1"/>
</dbReference>
<dbReference type="PANTHER" id="PTHR48421">
    <property type="entry name" value="MYCBP-ASSOCIATED PROTEIN"/>
    <property type="match status" value="1"/>
</dbReference>
<sequence>MGAVRKWPLPLCGPFPFAFFTRRGPCVRVLCVKEALLAGGIYGSRIKRDTKSIRGCLQLVPALGLFWTMLPQRVHDKKEKACEQPFSRIPEEPEPVPYVLRGDDIQALAIKLEDLEKLHAPHLPHDAGRIPVTRKFLIRKYRPKETKKKAHLLVAYPVFPRAPKEQLSFSGPGQFGDGCEEILPHHVLGSLQEFKMEALARGNTQIADFIEVPRKNVTAAVLKEEHGGETKKKVRQIPPSEHRALQNWHRNMALRKKQERYLGEILQKPENELLMSVSEDYRQIQEERDLIDRSLPALFPGKGYRTGSEFWSQPERIGDELTGLMLTLTQRERGYPAPVTHVGKPHTVRMETGLKPPTRIPFRLTWDKSLFLKRRRQELKSVLEELDFYKPDLDGLEVIGKGQPFTSVSMQSFPCSTGSEESETLSDSLGDYYDLVPEAVRGPSLDFCGQPARWINCITSCRHVVGIAARLTFETVAGEKAESFLTVSNDGTAAIWYSWRRLLQQIPSRETKRIQCFYFDARPGVILPGETRKFVFLFKSERAGIFSESWEFRTHPMLLGGALLQVTLWGIAVYEDKLADLREKLESDLAAQEGAAIVEETLKELLVRIRTPERTPSPVDAYVTEEELFHRKNPKLHYQHRVVKQLQELWRQHVTVPSASEEKVPSGPKSSVEDMQLQESVSEALCTQGSATEIPDWKNTLDVTPSQVKVEEEEPGPSAWNFSFEDFKQAIKSIPKEEQREEALTQLNKAALELCVEQRPTQSDLLYQTCLQLWRETIDGLVSHSLKLRSLLGLPEKDTCVDALPEETAEVKQPIKGGKEDKITSRKEERRSVGGKDKEDKKRTAKTAGKEKEERPNSRKSKVKDEKKLKSSTSSQKVKEVAQPAEAVVTDPTEPPQDQVDPILFGTYQEKLYIEVYGLLDSMVSKMVSLFEELRKKGVLKWESEALCN</sequence>
<dbReference type="OrthoDB" id="10263316at2759"/>
<accession>A0A8B9IEF9</accession>
<dbReference type="AlphaFoldDB" id="A0A8B9IEF9"/>